<accession>A0A8E0VPM8</accession>
<reference evidence="1" key="1">
    <citation type="submission" date="2019-05" db="EMBL/GenBank/DDBJ databases">
        <title>Annotation for the trematode Fasciolopsis buski.</title>
        <authorList>
            <person name="Choi Y.-J."/>
        </authorList>
    </citation>
    <scope>NUCLEOTIDE SEQUENCE</scope>
    <source>
        <strain evidence="1">HT</strain>
        <tissue evidence="1">Whole worm</tissue>
    </source>
</reference>
<dbReference type="OrthoDB" id="10435797at2759"/>
<dbReference type="EMBL" id="LUCM01000969">
    <property type="protein sequence ID" value="KAA0199702.1"/>
    <property type="molecule type" value="Genomic_DNA"/>
</dbReference>
<name>A0A8E0VPM8_9TREM</name>
<evidence type="ECO:0000313" key="1">
    <source>
        <dbReference type="EMBL" id="KAA0199702.1"/>
    </source>
</evidence>
<comment type="caution">
    <text evidence="1">The sequence shown here is derived from an EMBL/GenBank/DDBJ whole genome shotgun (WGS) entry which is preliminary data.</text>
</comment>
<proteinExistence type="predicted"/>
<keyword evidence="2" id="KW-1185">Reference proteome</keyword>
<protein>
    <submittedName>
        <fullName evidence="1">Uncharacterized protein</fullName>
    </submittedName>
</protein>
<sequence>MLYLSKCKSSLFALCLYSIISYLTPASSTYLLAPHEDWPSAWDPNDPDEQSVKPDYYGPMYDWRKRDLLKLFKRLSTINPIDGNILQNSKKAYTRDPQNRQAYSFLRG</sequence>
<dbReference type="Proteomes" id="UP000728185">
    <property type="component" value="Unassembled WGS sequence"/>
</dbReference>
<dbReference type="AlphaFoldDB" id="A0A8E0VPM8"/>
<organism evidence="1 2">
    <name type="scientific">Fasciolopsis buskii</name>
    <dbReference type="NCBI Taxonomy" id="27845"/>
    <lineage>
        <taxon>Eukaryota</taxon>
        <taxon>Metazoa</taxon>
        <taxon>Spiralia</taxon>
        <taxon>Lophotrochozoa</taxon>
        <taxon>Platyhelminthes</taxon>
        <taxon>Trematoda</taxon>
        <taxon>Digenea</taxon>
        <taxon>Plagiorchiida</taxon>
        <taxon>Echinostomata</taxon>
        <taxon>Echinostomatoidea</taxon>
        <taxon>Fasciolidae</taxon>
        <taxon>Fasciolopsis</taxon>
    </lineage>
</organism>
<evidence type="ECO:0000313" key="2">
    <source>
        <dbReference type="Proteomes" id="UP000728185"/>
    </source>
</evidence>
<gene>
    <name evidence="1" type="ORF">FBUS_00524</name>
</gene>